<name>A0ABU1TJP5_9FLAO</name>
<feature type="chain" id="PRO_5047454443" evidence="1">
    <location>
        <begin position="29"/>
        <end position="342"/>
    </location>
</feature>
<dbReference type="RefSeq" id="WP_310023457.1">
    <property type="nucleotide sequence ID" value="NZ_JAVDVI010000001.1"/>
</dbReference>
<reference evidence="2 3" key="1">
    <citation type="submission" date="2023-07" db="EMBL/GenBank/DDBJ databases">
        <title>Sorghum-associated microbial communities from plants grown in Nebraska, USA.</title>
        <authorList>
            <person name="Schachtman D."/>
        </authorList>
    </citation>
    <scope>NUCLEOTIDE SEQUENCE [LARGE SCALE GENOMIC DNA]</scope>
    <source>
        <strain evidence="2 3">3773</strain>
    </source>
</reference>
<accession>A0ABU1TJP5</accession>
<evidence type="ECO:0000313" key="2">
    <source>
        <dbReference type="EMBL" id="MDR6966027.1"/>
    </source>
</evidence>
<keyword evidence="3" id="KW-1185">Reference proteome</keyword>
<protein>
    <submittedName>
        <fullName evidence="2">Uncharacterized protein</fullName>
    </submittedName>
</protein>
<comment type="caution">
    <text evidence="2">The sequence shown here is derived from an EMBL/GenBank/DDBJ whole genome shotgun (WGS) entry which is preliminary data.</text>
</comment>
<feature type="signal peptide" evidence="1">
    <location>
        <begin position="1"/>
        <end position="28"/>
    </location>
</feature>
<dbReference type="Proteomes" id="UP001255185">
    <property type="component" value="Unassembled WGS sequence"/>
</dbReference>
<proteinExistence type="predicted"/>
<keyword evidence="1" id="KW-0732">Signal</keyword>
<evidence type="ECO:0000313" key="3">
    <source>
        <dbReference type="Proteomes" id="UP001255185"/>
    </source>
</evidence>
<dbReference type="Pfam" id="PF20230">
    <property type="entry name" value="DUF6588"/>
    <property type="match status" value="1"/>
</dbReference>
<dbReference type="InterPro" id="IPR046495">
    <property type="entry name" value="DUF6588"/>
</dbReference>
<evidence type="ECO:0000256" key="1">
    <source>
        <dbReference type="SAM" id="SignalP"/>
    </source>
</evidence>
<sequence length="342" mass="38597">MQFTPILMRKAVLKGIVLFVFCISNANAQSLPAEEIYFLIKDAIFFTDKYVTPATDAAVYQAASGWVSTPKKANLWDFKVGLHGNVFFVPQSDRSFRLSNSDLSFFRINQEGVESALTPSTLGSDQYIELIGELNGSPVSLRTPEGIDREVVFYPYLQGAVGLWYGTEIVAKFSPMIKLKNVDYQVYGLGLKHNLSQYFPSLEKRNLHFSVLAAYSKEDLTVNFLDVETAYGNLGLNALNSLIDTWQFQVNASKEFKRFELSTGFIMNTSDFEYKVNGPKGEIEKITPLQDILNGQLKSIARTKFNGIGEISGRYQFHHFYIQQTLAFGKFVNSNTALQYEF</sequence>
<gene>
    <name evidence="2" type="ORF">J2X31_000020</name>
</gene>
<organism evidence="2 3">
    <name type="scientific">Flavobacterium arsenatis</name>
    <dbReference type="NCBI Taxonomy" id="1484332"/>
    <lineage>
        <taxon>Bacteria</taxon>
        <taxon>Pseudomonadati</taxon>
        <taxon>Bacteroidota</taxon>
        <taxon>Flavobacteriia</taxon>
        <taxon>Flavobacteriales</taxon>
        <taxon>Flavobacteriaceae</taxon>
        <taxon>Flavobacterium</taxon>
    </lineage>
</organism>
<dbReference type="EMBL" id="JAVDVI010000001">
    <property type="protein sequence ID" value="MDR6966027.1"/>
    <property type="molecule type" value="Genomic_DNA"/>
</dbReference>